<reference evidence="1" key="1">
    <citation type="submission" date="2019-10" db="EMBL/GenBank/DDBJ databases">
        <authorList>
            <consortium name="DOE Joint Genome Institute"/>
            <person name="Kuo A."/>
            <person name="Miyauchi S."/>
            <person name="Kiss E."/>
            <person name="Drula E."/>
            <person name="Kohler A."/>
            <person name="Sanchez-Garcia M."/>
            <person name="Andreopoulos B."/>
            <person name="Barry K.W."/>
            <person name="Bonito G."/>
            <person name="Buee M."/>
            <person name="Carver A."/>
            <person name="Chen C."/>
            <person name="Cichocki N."/>
            <person name="Clum A."/>
            <person name="Culley D."/>
            <person name="Crous P.W."/>
            <person name="Fauchery L."/>
            <person name="Girlanda M."/>
            <person name="Hayes R."/>
            <person name="Keri Z."/>
            <person name="Labutti K."/>
            <person name="Lipzen A."/>
            <person name="Lombard V."/>
            <person name="Magnuson J."/>
            <person name="Maillard F."/>
            <person name="Morin E."/>
            <person name="Murat C."/>
            <person name="Nolan M."/>
            <person name="Ohm R."/>
            <person name="Pangilinan J."/>
            <person name="Pereira M."/>
            <person name="Perotto S."/>
            <person name="Peter M."/>
            <person name="Riley R."/>
            <person name="Sitrit Y."/>
            <person name="Stielow B."/>
            <person name="Szollosi G."/>
            <person name="Zifcakova L."/>
            <person name="Stursova M."/>
            <person name="Spatafora J.W."/>
            <person name="Tedersoo L."/>
            <person name="Vaario L.-M."/>
            <person name="Yamada A."/>
            <person name="Yan M."/>
            <person name="Wang P."/>
            <person name="Xu J."/>
            <person name="Bruns T."/>
            <person name="Baldrian P."/>
            <person name="Vilgalys R."/>
            <person name="Henrissat B."/>
            <person name="Grigoriev I.V."/>
            <person name="Hibbett D."/>
            <person name="Nagy L.G."/>
            <person name="Martin F.M."/>
        </authorList>
    </citation>
    <scope>NUCLEOTIDE SEQUENCE</scope>
    <source>
        <strain evidence="1">P2</strain>
    </source>
</reference>
<dbReference type="EMBL" id="MU118200">
    <property type="protein sequence ID" value="KAF9643637.1"/>
    <property type="molecule type" value="Genomic_DNA"/>
</dbReference>
<gene>
    <name evidence="1" type="ORF">BDM02DRAFT_3104150</name>
</gene>
<evidence type="ECO:0000313" key="1">
    <source>
        <dbReference type="EMBL" id="KAF9643637.1"/>
    </source>
</evidence>
<evidence type="ECO:0000313" key="2">
    <source>
        <dbReference type="Proteomes" id="UP000886501"/>
    </source>
</evidence>
<accession>A0ACB6Z285</accession>
<proteinExistence type="predicted"/>
<reference evidence="1" key="2">
    <citation type="journal article" date="2020" name="Nat. Commun.">
        <title>Large-scale genome sequencing of mycorrhizal fungi provides insights into the early evolution of symbiotic traits.</title>
        <authorList>
            <person name="Miyauchi S."/>
            <person name="Kiss E."/>
            <person name="Kuo A."/>
            <person name="Drula E."/>
            <person name="Kohler A."/>
            <person name="Sanchez-Garcia M."/>
            <person name="Morin E."/>
            <person name="Andreopoulos B."/>
            <person name="Barry K.W."/>
            <person name="Bonito G."/>
            <person name="Buee M."/>
            <person name="Carver A."/>
            <person name="Chen C."/>
            <person name="Cichocki N."/>
            <person name="Clum A."/>
            <person name="Culley D."/>
            <person name="Crous P.W."/>
            <person name="Fauchery L."/>
            <person name="Girlanda M."/>
            <person name="Hayes R.D."/>
            <person name="Keri Z."/>
            <person name="LaButti K."/>
            <person name="Lipzen A."/>
            <person name="Lombard V."/>
            <person name="Magnuson J."/>
            <person name="Maillard F."/>
            <person name="Murat C."/>
            <person name="Nolan M."/>
            <person name="Ohm R.A."/>
            <person name="Pangilinan J."/>
            <person name="Pereira M.F."/>
            <person name="Perotto S."/>
            <person name="Peter M."/>
            <person name="Pfister S."/>
            <person name="Riley R."/>
            <person name="Sitrit Y."/>
            <person name="Stielow J.B."/>
            <person name="Szollosi G."/>
            <person name="Zifcakova L."/>
            <person name="Stursova M."/>
            <person name="Spatafora J.W."/>
            <person name="Tedersoo L."/>
            <person name="Vaario L.M."/>
            <person name="Yamada A."/>
            <person name="Yan M."/>
            <person name="Wang P."/>
            <person name="Xu J."/>
            <person name="Bruns T."/>
            <person name="Baldrian P."/>
            <person name="Vilgalys R."/>
            <person name="Dunand C."/>
            <person name="Henrissat B."/>
            <person name="Grigoriev I.V."/>
            <person name="Hibbett D."/>
            <person name="Nagy L.G."/>
            <person name="Martin F.M."/>
        </authorList>
    </citation>
    <scope>NUCLEOTIDE SEQUENCE</scope>
    <source>
        <strain evidence="1">P2</strain>
    </source>
</reference>
<comment type="caution">
    <text evidence="1">The sequence shown here is derived from an EMBL/GenBank/DDBJ whole genome shotgun (WGS) entry which is preliminary data.</text>
</comment>
<keyword evidence="2" id="KW-1185">Reference proteome</keyword>
<dbReference type="Proteomes" id="UP000886501">
    <property type="component" value="Unassembled WGS sequence"/>
</dbReference>
<sequence length="191" mass="21594">RSVLATAILTANPLSPFTITTLLGISAKDVFLRLSSVHLLLILQDNTNSPVRPFHKTFSDFIIDPTRSIDQRFQVPSRDHHMELLVGCLNLMNQTLKKNMCKLPNAAANCEVPNLGQRTERYIDSALQYACKSWHKHLVDEHMVRTPNITSALRRFLENKFVFWLEVLSVLGAAREAIDALDLVAGWLEVC</sequence>
<protein>
    <submittedName>
        <fullName evidence="1">Uncharacterized protein</fullName>
    </submittedName>
</protein>
<name>A0ACB6Z285_THEGA</name>
<organism evidence="1 2">
    <name type="scientific">Thelephora ganbajun</name>
    <name type="common">Ganba fungus</name>
    <dbReference type="NCBI Taxonomy" id="370292"/>
    <lineage>
        <taxon>Eukaryota</taxon>
        <taxon>Fungi</taxon>
        <taxon>Dikarya</taxon>
        <taxon>Basidiomycota</taxon>
        <taxon>Agaricomycotina</taxon>
        <taxon>Agaricomycetes</taxon>
        <taxon>Thelephorales</taxon>
        <taxon>Thelephoraceae</taxon>
        <taxon>Thelephora</taxon>
    </lineage>
</organism>
<feature type="non-terminal residue" evidence="1">
    <location>
        <position position="1"/>
    </location>
</feature>